<comment type="function">
    <text evidence="10">Catalyzes two activities which are involved in the cyclic version of arginine biosynthesis: the synthesis of acetylglutamate from glutamate and acetyl-CoA, and of ornithine by transacetylation between acetylornithine and glutamate.</text>
</comment>
<keyword evidence="8 10" id="KW-0511">Multifunctional enzyme</keyword>
<dbReference type="CDD" id="cd02152">
    <property type="entry name" value="OAT"/>
    <property type="match status" value="1"/>
</dbReference>
<dbReference type="EMBL" id="MCFE01000135">
    <property type="protein sequence ID" value="ORX97310.1"/>
    <property type="molecule type" value="Genomic_DNA"/>
</dbReference>
<feature type="site" description="Involved in the stabilization of negative charge on the oxyanion by the formation of the oxyanion hole" evidence="10">
    <location>
        <position position="127"/>
    </location>
</feature>
<dbReference type="Gene3D" id="3.60.70.12">
    <property type="entry name" value="L-amino peptidase D-ALA esterase/amidase"/>
    <property type="match status" value="1"/>
</dbReference>
<dbReference type="PANTHER" id="PTHR23100">
    <property type="entry name" value="ARGININE BIOSYNTHESIS BIFUNCTIONAL PROTEIN ARGJ"/>
    <property type="match status" value="1"/>
</dbReference>
<comment type="caution">
    <text evidence="11">The sequence shown here is derived from an EMBL/GenBank/DDBJ whole genome shotgun (WGS) entry which is preliminary data.</text>
</comment>
<dbReference type="GO" id="GO:0004358">
    <property type="term" value="F:L-glutamate N-acetyltransferase activity, acting on acetyl-L-ornithine as donor"/>
    <property type="evidence" value="ECO:0007669"/>
    <property type="project" value="UniProtKB-UniRule"/>
</dbReference>
<evidence type="ECO:0000256" key="2">
    <source>
        <dbReference type="ARBA" id="ARBA00006774"/>
    </source>
</evidence>
<comment type="catalytic activity">
    <reaction evidence="10">
        <text>L-glutamate + acetyl-CoA = N-acetyl-L-glutamate + CoA + H(+)</text>
        <dbReference type="Rhea" id="RHEA:24292"/>
        <dbReference type="ChEBI" id="CHEBI:15378"/>
        <dbReference type="ChEBI" id="CHEBI:29985"/>
        <dbReference type="ChEBI" id="CHEBI:44337"/>
        <dbReference type="ChEBI" id="CHEBI:57287"/>
        <dbReference type="ChEBI" id="CHEBI:57288"/>
        <dbReference type="EC" id="2.3.1.1"/>
    </reaction>
</comment>
<evidence type="ECO:0000256" key="9">
    <source>
        <dbReference type="ARBA" id="ARBA00023315"/>
    </source>
</evidence>
<dbReference type="PANTHER" id="PTHR23100:SF0">
    <property type="entry name" value="ARGININE BIOSYNTHESIS BIFUNCTIONAL PROTEIN ARGJ, MITOCHONDRIAL"/>
    <property type="match status" value="1"/>
</dbReference>
<evidence type="ECO:0000256" key="6">
    <source>
        <dbReference type="ARBA" id="ARBA00022813"/>
    </source>
</evidence>
<evidence type="ECO:0000256" key="5">
    <source>
        <dbReference type="ARBA" id="ARBA00022679"/>
    </source>
</evidence>
<feature type="binding site" evidence="10">
    <location>
        <position position="165"/>
    </location>
    <ligand>
        <name>substrate</name>
    </ligand>
</feature>
<dbReference type="Gene3D" id="3.30.2330.10">
    <property type="entry name" value="arginine biosynthesis bifunctional protein suprefamily"/>
    <property type="match status" value="1"/>
</dbReference>
<proteinExistence type="inferred from homology"/>
<keyword evidence="6 10" id="KW-0068">Autocatalytic cleavage</keyword>
<dbReference type="STRING" id="1314790.A0A1Y1YH11"/>
<feature type="site" description="Involved in the stabilization of negative charge on the oxyanion by the formation of the oxyanion hole" evidence="10">
    <location>
        <position position="126"/>
    </location>
</feature>
<feature type="binding site" evidence="10">
    <location>
        <position position="427"/>
    </location>
    <ligand>
        <name>substrate</name>
    </ligand>
</feature>
<dbReference type="FunCoup" id="A0A1Y1YH11">
    <property type="interactions" value="346"/>
</dbReference>
<dbReference type="GO" id="GO:0005759">
    <property type="term" value="C:mitochondrial matrix"/>
    <property type="evidence" value="ECO:0007669"/>
    <property type="project" value="UniProtKB-SubCell"/>
</dbReference>
<feature type="active site" description="Nucleophile" evidence="10">
    <location>
        <position position="203"/>
    </location>
</feature>
<gene>
    <name evidence="11" type="ORF">K493DRAFT_314111</name>
</gene>
<keyword evidence="12" id="KW-1185">Reference proteome</keyword>
<feature type="chain" id="PRO_5023278653" description="Arginine biosynthesis bifunctional protein ArgJ alpha chain" evidence="10">
    <location>
        <begin position="1"/>
        <end position="202"/>
    </location>
</feature>
<sequence length="427" mass="45518">MNPLSFPETKLKLIPTSGEYPKGFKVTGLHCGVKKDASRKDLALIYSEVPCNAAAVFTQNIFKAAPVVVSKEILDKTGGENVNVLVANSGCANAVTGARGLDNARLMSSTAAEVVGAETGSLVMSTGVIGHHLPMKQILEGINSAKDTLGDNHEAWLNTSIAFMTTDTFPKLRSGSFKLPSGVTYRMAGLSKGAGMIHPNMATLLGMVATDAPVSAACLKSALKYAADRSFNAISIDGDTSTNDTIAVLANGASTQDKAHFIQDESSEDFRQFRQDLTDFTAELAKLVVRDGEGATKFVTISVENAHTFEDAKQVANTIVTSALVKTALYGQDANWGRILCAVGYSGIENVDPTKVNLTFVPSDGSDPLELLKGGEPVGFSEQRALEVLKHEDIYVRLDLGVGNESAKMYTCDFSHEYVSINADYRS</sequence>
<dbReference type="EC" id="2.3.1.1" evidence="10"/>
<feature type="binding site" evidence="10">
    <location>
        <position position="192"/>
    </location>
    <ligand>
        <name>substrate</name>
    </ligand>
</feature>
<dbReference type="FunFam" id="3.10.20.340:FF:000002">
    <property type="entry name" value="Arginine biosynthesis bifunctional protein ArgJ, mitochondrial"/>
    <property type="match status" value="1"/>
</dbReference>
<keyword evidence="3 10" id="KW-0055">Arginine biosynthesis</keyword>
<comment type="subunit">
    <text evidence="10">Heterodimer of an alpha and a beta chain.</text>
</comment>
<dbReference type="InterPro" id="IPR016117">
    <property type="entry name" value="ArgJ-like_dom_sf"/>
</dbReference>
<dbReference type="OrthoDB" id="4199794at2759"/>
<comment type="subcellular location">
    <subcellularLocation>
        <location evidence="1 10">Mitochondrion matrix</location>
    </subcellularLocation>
</comment>
<feature type="binding site" evidence="10">
    <location>
        <position position="203"/>
    </location>
    <ligand>
        <name>substrate</name>
    </ligand>
</feature>
<dbReference type="FunFam" id="3.30.2330.10:FF:000001">
    <property type="entry name" value="Arginine biosynthesis bifunctional protein ArgJ, mitochondrial"/>
    <property type="match status" value="1"/>
</dbReference>
<dbReference type="InterPro" id="IPR002813">
    <property type="entry name" value="Arg_biosynth_ArgJ"/>
</dbReference>
<dbReference type="NCBIfam" id="NF003802">
    <property type="entry name" value="PRK05388.1"/>
    <property type="match status" value="1"/>
</dbReference>
<reference evidence="11 12" key="1">
    <citation type="submission" date="2016-07" db="EMBL/GenBank/DDBJ databases">
        <title>Pervasive Adenine N6-methylation of Active Genes in Fungi.</title>
        <authorList>
            <consortium name="DOE Joint Genome Institute"/>
            <person name="Mondo S.J."/>
            <person name="Dannebaum R.O."/>
            <person name="Kuo R.C."/>
            <person name="Labutti K."/>
            <person name="Haridas S."/>
            <person name="Kuo A."/>
            <person name="Salamov A."/>
            <person name="Ahrendt S.R."/>
            <person name="Lipzen A."/>
            <person name="Sullivan W."/>
            <person name="Andreopoulos W.B."/>
            <person name="Clum A."/>
            <person name="Lindquist E."/>
            <person name="Daum C."/>
            <person name="Ramamoorthy G.K."/>
            <person name="Gryganskyi A."/>
            <person name="Culley D."/>
            <person name="Magnuson J.K."/>
            <person name="James T.Y."/>
            <person name="O'Malley M.A."/>
            <person name="Stajich J.E."/>
            <person name="Spatafora J.W."/>
            <person name="Visel A."/>
            <person name="Grigoriev I.V."/>
        </authorList>
    </citation>
    <scope>NUCLEOTIDE SEQUENCE [LARGE SCALE GENOMIC DNA]</scope>
    <source>
        <strain evidence="11 12">CBS 931.73</strain>
    </source>
</reference>
<dbReference type="UniPathway" id="UPA00068">
    <property type="reaction ID" value="UER00106"/>
</dbReference>
<keyword evidence="4 10" id="KW-0028">Amino-acid biosynthesis</keyword>
<feature type="site" description="Cleavage; by autolysis" evidence="10">
    <location>
        <begin position="202"/>
        <end position="203"/>
    </location>
</feature>
<evidence type="ECO:0000256" key="10">
    <source>
        <dbReference type="HAMAP-Rule" id="MF_03124"/>
    </source>
</evidence>
<evidence type="ECO:0000313" key="11">
    <source>
        <dbReference type="EMBL" id="ORX97310.1"/>
    </source>
</evidence>
<comment type="similarity">
    <text evidence="2 10">Belongs to the ArgJ family.</text>
</comment>
<name>A0A1Y1YH11_9FUNG</name>
<evidence type="ECO:0000256" key="7">
    <source>
        <dbReference type="ARBA" id="ARBA00023128"/>
    </source>
</evidence>
<evidence type="ECO:0000256" key="3">
    <source>
        <dbReference type="ARBA" id="ARBA00022571"/>
    </source>
</evidence>
<evidence type="ECO:0000256" key="8">
    <source>
        <dbReference type="ARBA" id="ARBA00023268"/>
    </source>
</evidence>
<feature type="binding site" evidence="10">
    <location>
        <position position="293"/>
    </location>
    <ligand>
        <name>substrate</name>
    </ligand>
</feature>
<dbReference type="Gene3D" id="3.10.20.340">
    <property type="entry name" value="ArgJ beta chain, C-terminal domain"/>
    <property type="match status" value="1"/>
</dbReference>
<dbReference type="Pfam" id="PF01960">
    <property type="entry name" value="ArgJ"/>
    <property type="match status" value="1"/>
</dbReference>
<dbReference type="FunFam" id="3.60.70.12:FF:000001">
    <property type="entry name" value="Arginine biosynthesis bifunctional protein ArgJ, chloroplastic"/>
    <property type="match status" value="1"/>
</dbReference>
<dbReference type="HAMAP" id="MF_01106">
    <property type="entry name" value="ArgJ"/>
    <property type="match status" value="1"/>
</dbReference>
<dbReference type="AlphaFoldDB" id="A0A1Y1YH11"/>
<dbReference type="InParanoid" id="A0A1Y1YH11"/>
<comment type="pathway">
    <text evidence="10">Amino-acid biosynthesis; L-arginine biosynthesis; L-ornithine and N-acetyl-L-glutamate from L-glutamate and N(2)-acetyl-L-ornithine (cyclic): step 1/1.</text>
</comment>
<accession>A0A1Y1YH11</accession>
<dbReference type="GO" id="GO:0006592">
    <property type="term" value="P:ornithine biosynthetic process"/>
    <property type="evidence" value="ECO:0007669"/>
    <property type="project" value="TreeGrafter"/>
</dbReference>
<comment type="pathway">
    <text evidence="10">Amino-acid biosynthesis; L-arginine biosynthesis; N(2)-acetyl-L-ornithine from L-glutamate: step 1/4.</text>
</comment>
<protein>
    <recommendedName>
        <fullName evidence="10">Arginine biosynthesis bifunctional protein ArgJ, mitochondrial</fullName>
    </recommendedName>
    <domain>
        <recommendedName>
            <fullName evidence="10">Glutamate N-acetyltransferase</fullName>
            <shortName evidence="10">GAT</shortName>
            <ecNumber evidence="10">2.3.1.35</ecNumber>
        </recommendedName>
        <alternativeName>
            <fullName evidence="10">Ornithine acetyltransferase</fullName>
            <shortName evidence="10">OATase</shortName>
        </alternativeName>
        <alternativeName>
            <fullName evidence="10">Ornithine transacetylase</fullName>
        </alternativeName>
    </domain>
    <domain>
        <recommendedName>
            <fullName evidence="10">Amino-acid acetyltransferase</fullName>
            <ecNumber evidence="10">2.3.1.1</ecNumber>
        </recommendedName>
        <alternativeName>
            <fullName evidence="10">N-acetylglutamate synthase</fullName>
            <shortName evidence="10">AGS</shortName>
        </alternativeName>
    </domain>
    <component>
        <recommendedName>
            <fullName evidence="10">Arginine biosynthesis bifunctional protein ArgJ alpha chain</fullName>
        </recommendedName>
    </component>
    <component>
        <recommendedName>
            <fullName evidence="10">Arginine biosynthesis bifunctional protein ArgJ beta chain</fullName>
        </recommendedName>
    </component>
</protein>
<comment type="catalytic activity">
    <reaction evidence="10">
        <text>N(2)-acetyl-L-ornithine + L-glutamate = N-acetyl-L-glutamate + L-ornithine</text>
        <dbReference type="Rhea" id="RHEA:15349"/>
        <dbReference type="ChEBI" id="CHEBI:29985"/>
        <dbReference type="ChEBI" id="CHEBI:44337"/>
        <dbReference type="ChEBI" id="CHEBI:46911"/>
        <dbReference type="ChEBI" id="CHEBI:57805"/>
        <dbReference type="EC" id="2.3.1.35"/>
    </reaction>
</comment>
<evidence type="ECO:0000256" key="1">
    <source>
        <dbReference type="ARBA" id="ARBA00004305"/>
    </source>
</evidence>
<feature type="chain" id="PRO_5023278654" description="Arginine biosynthesis bifunctional protein ArgJ beta chain" evidence="10">
    <location>
        <begin position="203"/>
        <end position="427"/>
    </location>
</feature>
<dbReference type="InterPro" id="IPR042195">
    <property type="entry name" value="ArgJ_beta_C"/>
</dbReference>
<keyword evidence="9 10" id="KW-0012">Acyltransferase</keyword>
<evidence type="ECO:0000313" key="12">
    <source>
        <dbReference type="Proteomes" id="UP000193498"/>
    </source>
</evidence>
<organism evidence="11 12">
    <name type="scientific">Basidiobolus meristosporus CBS 931.73</name>
    <dbReference type="NCBI Taxonomy" id="1314790"/>
    <lineage>
        <taxon>Eukaryota</taxon>
        <taxon>Fungi</taxon>
        <taxon>Fungi incertae sedis</taxon>
        <taxon>Zoopagomycota</taxon>
        <taxon>Entomophthoromycotina</taxon>
        <taxon>Basidiobolomycetes</taxon>
        <taxon>Basidiobolales</taxon>
        <taxon>Basidiobolaceae</taxon>
        <taxon>Basidiobolus</taxon>
    </lineage>
</organism>
<evidence type="ECO:0000256" key="4">
    <source>
        <dbReference type="ARBA" id="ARBA00022605"/>
    </source>
</evidence>
<dbReference type="EC" id="2.3.1.35" evidence="10"/>
<feature type="binding site" evidence="10">
    <location>
        <position position="422"/>
    </location>
    <ligand>
        <name>substrate</name>
    </ligand>
</feature>
<keyword evidence="7 10" id="KW-0496">Mitochondrion</keyword>
<dbReference type="GO" id="GO:0004042">
    <property type="term" value="F:L-glutamate N-acetyltransferase activity"/>
    <property type="evidence" value="ECO:0007669"/>
    <property type="project" value="UniProtKB-UniRule"/>
</dbReference>
<comment type="PTM">
    <text evidence="10">The alpha and beta chains are autoproteolytically processed from a single precursor protein within the mitochondrion.</text>
</comment>
<dbReference type="Proteomes" id="UP000193498">
    <property type="component" value="Unassembled WGS sequence"/>
</dbReference>
<keyword evidence="5 10" id="KW-0808">Transferase</keyword>
<dbReference type="NCBIfam" id="TIGR00120">
    <property type="entry name" value="ArgJ"/>
    <property type="match status" value="1"/>
</dbReference>
<dbReference type="SUPFAM" id="SSF56266">
    <property type="entry name" value="DmpA/ArgJ-like"/>
    <property type="match status" value="1"/>
</dbReference>
<dbReference type="GO" id="GO:0006526">
    <property type="term" value="P:L-arginine biosynthetic process"/>
    <property type="evidence" value="ECO:0007669"/>
    <property type="project" value="UniProtKB-UniRule"/>
</dbReference>